<dbReference type="InterPro" id="IPR036318">
    <property type="entry name" value="FAD-bd_PCMH-like_sf"/>
</dbReference>
<dbReference type="PANTHER" id="PTHR46568">
    <property type="entry name" value="ALKYLDIHYDROXYACETONEPHOSPHATE SYNTHASE, PEROXISOMAL"/>
    <property type="match status" value="1"/>
</dbReference>
<keyword evidence="3 4" id="KW-0274">FAD</keyword>
<evidence type="ECO:0000256" key="5">
    <source>
        <dbReference type="PIRSR" id="PIRSR625650-4"/>
    </source>
</evidence>
<comment type="similarity">
    <text evidence="1">Belongs to the FAD-binding oxidoreductase/transferase type 4 family.</text>
</comment>
<evidence type="ECO:0000256" key="2">
    <source>
        <dbReference type="ARBA" id="ARBA00022630"/>
    </source>
</evidence>
<dbReference type="SUPFAM" id="SSF55103">
    <property type="entry name" value="FAD-linked oxidases, C-terminal domain"/>
    <property type="match status" value="1"/>
</dbReference>
<dbReference type="InterPro" id="IPR006094">
    <property type="entry name" value="Oxid_FAD_bind_N"/>
</dbReference>
<evidence type="ECO:0000313" key="7">
    <source>
        <dbReference type="EMBL" id="CAA9535969.1"/>
    </source>
</evidence>
<dbReference type="InterPro" id="IPR025650">
    <property type="entry name" value="Alkyl-DHAP_Synthase"/>
</dbReference>
<name>A0A6J4TYV3_9ACTN</name>
<accession>A0A6J4TYV3</accession>
<feature type="domain" description="FAD-binding PCMH-type" evidence="6">
    <location>
        <begin position="99"/>
        <end position="280"/>
    </location>
</feature>
<keyword evidence="2" id="KW-0285">Flavoprotein</keyword>
<dbReference type="InterPro" id="IPR016166">
    <property type="entry name" value="FAD-bd_PCMH"/>
</dbReference>
<organism evidence="7">
    <name type="scientific">uncultured Solirubrobacteraceae bacterium</name>
    <dbReference type="NCBI Taxonomy" id="1162706"/>
    <lineage>
        <taxon>Bacteria</taxon>
        <taxon>Bacillati</taxon>
        <taxon>Actinomycetota</taxon>
        <taxon>Thermoleophilia</taxon>
        <taxon>Solirubrobacterales</taxon>
        <taxon>Solirubrobacteraceae</taxon>
        <taxon>environmental samples</taxon>
    </lineage>
</organism>
<dbReference type="Pfam" id="PF01565">
    <property type="entry name" value="FAD_binding_4"/>
    <property type="match status" value="1"/>
</dbReference>
<dbReference type="Pfam" id="PF02913">
    <property type="entry name" value="FAD-oxidase_C"/>
    <property type="match status" value="1"/>
</dbReference>
<evidence type="ECO:0000256" key="3">
    <source>
        <dbReference type="ARBA" id="ARBA00022827"/>
    </source>
</evidence>
<dbReference type="InterPro" id="IPR016169">
    <property type="entry name" value="FAD-bd_PCMH_sub2"/>
</dbReference>
<dbReference type="AlphaFoldDB" id="A0A6J4TYV3"/>
<comment type="cofactor">
    <cofactor evidence="4">
        <name>FAD</name>
        <dbReference type="ChEBI" id="CHEBI:57692"/>
    </cofactor>
</comment>
<dbReference type="GO" id="GO:0071949">
    <property type="term" value="F:FAD binding"/>
    <property type="evidence" value="ECO:0007669"/>
    <property type="project" value="InterPro"/>
</dbReference>
<dbReference type="EC" id="2.5.1.26" evidence="7"/>
<evidence type="ECO:0000256" key="1">
    <source>
        <dbReference type="ARBA" id="ARBA00008000"/>
    </source>
</evidence>
<dbReference type="EMBL" id="CADCVS010000553">
    <property type="protein sequence ID" value="CAA9535969.1"/>
    <property type="molecule type" value="Genomic_DNA"/>
</dbReference>
<feature type="binding site" evidence="4">
    <location>
        <begin position="213"/>
        <end position="216"/>
    </location>
    <ligand>
        <name>FAD</name>
        <dbReference type="ChEBI" id="CHEBI:57692"/>
    </ligand>
</feature>
<dbReference type="GO" id="GO:0008609">
    <property type="term" value="F:alkylglycerone-phosphate synthase activity"/>
    <property type="evidence" value="ECO:0007669"/>
    <property type="project" value="UniProtKB-EC"/>
</dbReference>
<evidence type="ECO:0000256" key="4">
    <source>
        <dbReference type="PIRSR" id="PIRSR625650-3"/>
    </source>
</evidence>
<evidence type="ECO:0000259" key="6">
    <source>
        <dbReference type="PROSITE" id="PS51387"/>
    </source>
</evidence>
<keyword evidence="7" id="KW-0808">Transferase</keyword>
<feature type="binding site" evidence="4">
    <location>
        <begin position="264"/>
        <end position="270"/>
    </location>
    <ligand>
        <name>FAD</name>
        <dbReference type="ChEBI" id="CHEBI:57692"/>
    </ligand>
</feature>
<sequence length="388" mass="40141">MSRREQVFHGWGEPGAGPALPGHAAGFLRSELGVDGSVVAPPPALEDVVVPESALDAGAREKLAAIVGEEHVRADREARVLRAAGKSYLDLLAQRSGSLPGAPDAVVAPGSAAEAGAVVRACGEAGVAVVPFGGGTSVVGGLAPERGGHRAVISLDLGRLDRVLEVDERSRTARFEPGIRLPEADHVLAARGLTIGHHPQSYEWATVGGCVATRSSGQASTGFGRIDEHVLALRCETPLGEISTLPVPATAAGPALRELLVGSEGTLGVITEVTLTVRPVARARRYEAWFFRSFGEGADALRTLVQADVAPDVARLSDEAETRMSLALAGTDGLKARVGGAVLRARGYAEGCLMIVGWEGEPEDVARRRSPAVRRLEAAGGFAAGRGP</sequence>
<dbReference type="PROSITE" id="PS51387">
    <property type="entry name" value="FAD_PCMH"/>
    <property type="match status" value="1"/>
</dbReference>
<feature type="binding site" evidence="4">
    <location>
        <begin position="131"/>
        <end position="137"/>
    </location>
    <ligand>
        <name>FAD</name>
        <dbReference type="ChEBI" id="CHEBI:57692"/>
    </ligand>
</feature>
<dbReference type="InterPro" id="IPR004113">
    <property type="entry name" value="FAD-bd_oxidored_4_C"/>
</dbReference>
<dbReference type="Gene3D" id="3.30.70.3450">
    <property type="match status" value="1"/>
</dbReference>
<protein>
    <submittedName>
        <fullName evidence="7">Alkyldihydroxyacetonephosphate synthase</fullName>
        <ecNumber evidence="7">2.5.1.26</ecNumber>
    </submittedName>
</protein>
<reference evidence="7" key="1">
    <citation type="submission" date="2020-02" db="EMBL/GenBank/DDBJ databases">
        <authorList>
            <person name="Meier V. D."/>
        </authorList>
    </citation>
    <scope>NUCLEOTIDE SEQUENCE</scope>
    <source>
        <strain evidence="7">AVDCRST_MAG30</strain>
    </source>
</reference>
<gene>
    <name evidence="7" type="ORF">AVDCRST_MAG30-4229</name>
</gene>
<dbReference type="PANTHER" id="PTHR46568:SF1">
    <property type="entry name" value="ALKYLDIHYDROXYACETONEPHOSPHATE SYNTHASE, PEROXISOMAL"/>
    <property type="match status" value="1"/>
</dbReference>
<dbReference type="SUPFAM" id="SSF56176">
    <property type="entry name" value="FAD-binding/transporter-associated domain-like"/>
    <property type="match status" value="1"/>
</dbReference>
<proteinExistence type="inferred from homology"/>
<dbReference type="InterPro" id="IPR016164">
    <property type="entry name" value="FAD-linked_Oxase-like_C"/>
</dbReference>
<feature type="non-terminal residue" evidence="7">
    <location>
        <position position="388"/>
    </location>
</feature>
<dbReference type="GO" id="GO:0008610">
    <property type="term" value="P:lipid biosynthetic process"/>
    <property type="evidence" value="ECO:0007669"/>
    <property type="project" value="InterPro"/>
</dbReference>
<feature type="site" description="Important for enzyme activity" evidence="5">
    <location>
        <position position="315"/>
    </location>
</feature>
<dbReference type="Gene3D" id="3.30.465.10">
    <property type="match status" value="1"/>
</dbReference>